<evidence type="ECO:0000256" key="3">
    <source>
        <dbReference type="ARBA" id="ARBA00023015"/>
    </source>
</evidence>
<keyword evidence="3" id="KW-0805">Transcription regulation</keyword>
<dbReference type="PANTHER" id="PTHR46565">
    <property type="entry name" value="COLD SHOCK DOMAIN PROTEIN 2"/>
    <property type="match status" value="1"/>
</dbReference>
<evidence type="ECO:0000313" key="10">
    <source>
        <dbReference type="Proteomes" id="UP000722336"/>
    </source>
</evidence>
<dbReference type="PROSITE" id="PS51857">
    <property type="entry name" value="CSD_2"/>
    <property type="match status" value="1"/>
</dbReference>
<dbReference type="PROSITE" id="PS00352">
    <property type="entry name" value="CSD_1"/>
    <property type="match status" value="1"/>
</dbReference>
<keyword evidence="2" id="KW-0963">Cytoplasm</keyword>
<dbReference type="PIRSF" id="PIRSF002599">
    <property type="entry name" value="Cold_shock_A"/>
    <property type="match status" value="1"/>
</dbReference>
<dbReference type="InterPro" id="IPR012156">
    <property type="entry name" value="Cold_shock_CspA"/>
</dbReference>
<evidence type="ECO:0000259" key="8">
    <source>
        <dbReference type="PROSITE" id="PS51857"/>
    </source>
</evidence>
<dbReference type="InterPro" id="IPR011129">
    <property type="entry name" value="CSD"/>
</dbReference>
<gene>
    <name evidence="9" type="ORF">KCG44_00110</name>
</gene>
<accession>A0ABS6S9Z2</accession>
<reference evidence="9 10" key="1">
    <citation type="submission" date="2021-04" db="EMBL/GenBank/DDBJ databases">
        <authorList>
            <person name="Pira H."/>
            <person name="Risdian C."/>
            <person name="Wink J."/>
        </authorList>
    </citation>
    <scope>NUCLEOTIDE SEQUENCE [LARGE SCALE GENOMIC DNA]</scope>
    <source>
        <strain evidence="9 10">WHA3</strain>
    </source>
</reference>
<keyword evidence="10" id="KW-1185">Reference proteome</keyword>
<name>A0ABS6S9Z2_9SPHN</name>
<feature type="domain" description="CSD" evidence="8">
    <location>
        <begin position="4"/>
        <end position="70"/>
    </location>
</feature>
<sequence>MSQLAQGIVKWFDRKKGFGFIRPDLGAIDVFVHVSSLSSGDAEALKEGDRVQFELTQARDGRVSAFDVTMVAAA</sequence>
<comment type="subcellular location">
    <subcellularLocation>
        <location evidence="1 7">Cytoplasm</location>
    </subcellularLocation>
</comment>
<dbReference type="CDD" id="cd04458">
    <property type="entry name" value="CSP_CDS"/>
    <property type="match status" value="1"/>
</dbReference>
<evidence type="ECO:0000313" key="9">
    <source>
        <dbReference type="EMBL" id="MBV7255178.1"/>
    </source>
</evidence>
<evidence type="ECO:0000256" key="6">
    <source>
        <dbReference type="ARBA" id="ARBA00023163"/>
    </source>
</evidence>
<dbReference type="SMART" id="SM00357">
    <property type="entry name" value="CSP"/>
    <property type="match status" value="1"/>
</dbReference>
<dbReference type="EMBL" id="JAGSPA010000001">
    <property type="protein sequence ID" value="MBV7255178.1"/>
    <property type="molecule type" value="Genomic_DNA"/>
</dbReference>
<protein>
    <submittedName>
        <fullName evidence="9">Cold shock domain-containing protein</fullName>
    </submittedName>
</protein>
<keyword evidence="5" id="KW-0010">Activator</keyword>
<dbReference type="InterPro" id="IPR002059">
    <property type="entry name" value="CSP_DNA-bd"/>
</dbReference>
<keyword evidence="6" id="KW-0804">Transcription</keyword>
<dbReference type="Proteomes" id="UP000722336">
    <property type="component" value="Unassembled WGS sequence"/>
</dbReference>
<evidence type="ECO:0000256" key="2">
    <source>
        <dbReference type="ARBA" id="ARBA00022490"/>
    </source>
</evidence>
<dbReference type="Pfam" id="PF00313">
    <property type="entry name" value="CSD"/>
    <property type="match status" value="1"/>
</dbReference>
<dbReference type="PANTHER" id="PTHR46565:SF20">
    <property type="entry name" value="COLD SHOCK DOMAIN-CONTAINING PROTEIN 4"/>
    <property type="match status" value="1"/>
</dbReference>
<evidence type="ECO:0000256" key="4">
    <source>
        <dbReference type="ARBA" id="ARBA00023125"/>
    </source>
</evidence>
<organism evidence="9 10">
    <name type="scientific">Pacificimonas pallii</name>
    <dbReference type="NCBI Taxonomy" id="2827236"/>
    <lineage>
        <taxon>Bacteria</taxon>
        <taxon>Pseudomonadati</taxon>
        <taxon>Pseudomonadota</taxon>
        <taxon>Alphaproteobacteria</taxon>
        <taxon>Sphingomonadales</taxon>
        <taxon>Sphingosinicellaceae</taxon>
        <taxon>Pacificimonas</taxon>
    </lineage>
</organism>
<evidence type="ECO:0000256" key="1">
    <source>
        <dbReference type="ARBA" id="ARBA00004496"/>
    </source>
</evidence>
<proteinExistence type="predicted"/>
<comment type="caution">
    <text evidence="9">The sequence shown here is derived from an EMBL/GenBank/DDBJ whole genome shotgun (WGS) entry which is preliminary data.</text>
</comment>
<evidence type="ECO:0000256" key="7">
    <source>
        <dbReference type="RuleBase" id="RU000408"/>
    </source>
</evidence>
<dbReference type="InterPro" id="IPR019844">
    <property type="entry name" value="CSD_CS"/>
</dbReference>
<keyword evidence="4" id="KW-0238">DNA-binding</keyword>
<evidence type="ECO:0000256" key="5">
    <source>
        <dbReference type="ARBA" id="ARBA00023159"/>
    </source>
</evidence>